<keyword evidence="4" id="KW-1185">Reference proteome</keyword>
<feature type="domain" description="CRISPR type III-associated protein" evidence="2">
    <location>
        <begin position="7"/>
        <end position="180"/>
    </location>
</feature>
<dbReference type="Proteomes" id="UP000267035">
    <property type="component" value="Unassembled WGS sequence"/>
</dbReference>
<dbReference type="RefSeq" id="WP_122253189.1">
    <property type="nucleotide sequence ID" value="NZ_RDQL01000002.1"/>
</dbReference>
<accession>A0A3M6QHM2</accession>
<sequence>MRIHNYKLTFLTPAFLGNAAQQAQWRTPPIKALLRQYWRMAWASENPKGTVQEMRYAEGKLFGNAWLSRQENGKTVNEHSKSLVRLRLLNTDRQTPWALGTQTGVSPLPVGIDTSYAWFGLIKRRGEPDRTAIKADVPESEQRLSIAAPEGAWSLLEQALTLAHAFGALGSRSRGGWGSLHIDGSPGLSIQEMKKYARPLRECLQHDWARSVALLDESLCVWESKKRFKTWDEAMTIVATERRHVRSTLDRDLRAALGFAGKGRMPSPLRWKVLRHPAGGLFIRIAAMPHDIPSDSNHRLASGQLDQAWRQIIQTLDSDQHFKQIEAEQ</sequence>
<dbReference type="InterPro" id="IPR005537">
    <property type="entry name" value="RAMP_III_fam"/>
</dbReference>
<dbReference type="Pfam" id="PF03787">
    <property type="entry name" value="RAMPs"/>
    <property type="match status" value="1"/>
</dbReference>
<dbReference type="GO" id="GO:0051607">
    <property type="term" value="P:defense response to virus"/>
    <property type="evidence" value="ECO:0007669"/>
    <property type="project" value="UniProtKB-KW"/>
</dbReference>
<name>A0A3M6QHM2_9BURK</name>
<evidence type="ECO:0000313" key="4">
    <source>
        <dbReference type="Proteomes" id="UP000267035"/>
    </source>
</evidence>
<evidence type="ECO:0000313" key="3">
    <source>
        <dbReference type="EMBL" id="RMX01959.1"/>
    </source>
</evidence>
<dbReference type="AlphaFoldDB" id="A0A3M6QHM2"/>
<keyword evidence="1" id="KW-0051">Antiviral defense</keyword>
<evidence type="ECO:0000259" key="2">
    <source>
        <dbReference type="Pfam" id="PF03787"/>
    </source>
</evidence>
<dbReference type="EMBL" id="RDQL01000002">
    <property type="protein sequence ID" value="RMX01959.1"/>
    <property type="molecule type" value="Genomic_DNA"/>
</dbReference>
<organism evidence="3 4">
    <name type="scientific">Allofranklinella schreckenbergeri</name>
    <dbReference type="NCBI Taxonomy" id="1076744"/>
    <lineage>
        <taxon>Bacteria</taxon>
        <taxon>Pseudomonadati</taxon>
        <taxon>Pseudomonadota</taxon>
        <taxon>Betaproteobacteria</taxon>
        <taxon>Burkholderiales</taxon>
        <taxon>Comamonadaceae</taxon>
        <taxon>Allofranklinella</taxon>
    </lineage>
</organism>
<protein>
    <recommendedName>
        <fullName evidence="2">CRISPR type III-associated protein domain-containing protein</fullName>
    </recommendedName>
</protein>
<gene>
    <name evidence="3" type="ORF">EBQ25_01520</name>
</gene>
<comment type="caution">
    <text evidence="3">The sequence shown here is derived from an EMBL/GenBank/DDBJ whole genome shotgun (WGS) entry which is preliminary data.</text>
</comment>
<reference evidence="3 4" key="1">
    <citation type="submission" date="2018-10" db="EMBL/GenBank/DDBJ databases">
        <title>Comamonadaceae CDC group NO-1 genome sequencing and assembly.</title>
        <authorList>
            <person name="Bernier A.-M."/>
            <person name="Bernard K."/>
        </authorList>
    </citation>
    <scope>NUCLEOTIDE SEQUENCE [LARGE SCALE GENOMIC DNA]</scope>
    <source>
        <strain evidence="3 4">NML161473</strain>
    </source>
</reference>
<evidence type="ECO:0000256" key="1">
    <source>
        <dbReference type="ARBA" id="ARBA00023118"/>
    </source>
</evidence>
<proteinExistence type="predicted"/>